<dbReference type="PANTHER" id="PTHR48005:SF85">
    <property type="entry name" value="PROTEIN KINASE DOMAIN-CONTAINING PROTEIN"/>
    <property type="match status" value="1"/>
</dbReference>
<keyword evidence="3" id="KW-0808">Transferase</keyword>
<comment type="catalytic activity">
    <reaction evidence="7">
        <text>L-threonyl-[protein] + ATP = O-phospho-L-threonyl-[protein] + ADP + H(+)</text>
        <dbReference type="Rhea" id="RHEA:46608"/>
        <dbReference type="Rhea" id="RHEA-COMP:11060"/>
        <dbReference type="Rhea" id="RHEA-COMP:11605"/>
        <dbReference type="ChEBI" id="CHEBI:15378"/>
        <dbReference type="ChEBI" id="CHEBI:30013"/>
        <dbReference type="ChEBI" id="CHEBI:30616"/>
        <dbReference type="ChEBI" id="CHEBI:61977"/>
        <dbReference type="ChEBI" id="CHEBI:456216"/>
        <dbReference type="EC" id="2.7.11.1"/>
    </reaction>
</comment>
<dbReference type="EMBL" id="BMAC01000023">
    <property type="protein sequence ID" value="GFP80775.1"/>
    <property type="molecule type" value="Genomic_DNA"/>
</dbReference>
<keyword evidence="2" id="KW-0723">Serine/threonine-protein kinase</keyword>
<dbReference type="PROSITE" id="PS50011">
    <property type="entry name" value="PROTEIN_KINASE_DOM"/>
    <property type="match status" value="1"/>
</dbReference>
<dbReference type="Proteomes" id="UP000653305">
    <property type="component" value="Unassembled WGS sequence"/>
</dbReference>
<proteinExistence type="predicted"/>
<keyword evidence="5 10" id="KW-0418">Kinase</keyword>
<evidence type="ECO:0000256" key="5">
    <source>
        <dbReference type="ARBA" id="ARBA00022777"/>
    </source>
</evidence>
<dbReference type="InterPro" id="IPR011009">
    <property type="entry name" value="Kinase-like_dom_sf"/>
</dbReference>
<keyword evidence="6" id="KW-0067">ATP-binding</keyword>
<dbReference type="GO" id="GO:0004674">
    <property type="term" value="F:protein serine/threonine kinase activity"/>
    <property type="evidence" value="ECO:0007669"/>
    <property type="project" value="UniProtKB-KW"/>
</dbReference>
<evidence type="ECO:0000313" key="10">
    <source>
        <dbReference type="EMBL" id="GFP80775.1"/>
    </source>
</evidence>
<comment type="caution">
    <text evidence="10">The sequence shown here is derived from an EMBL/GenBank/DDBJ whole genome shotgun (WGS) entry which is preliminary data.</text>
</comment>
<dbReference type="EC" id="2.7.11.1" evidence="1"/>
<dbReference type="Pfam" id="PF00069">
    <property type="entry name" value="Pkinase"/>
    <property type="match status" value="1"/>
</dbReference>
<dbReference type="Gene3D" id="1.10.510.10">
    <property type="entry name" value="Transferase(Phosphotransferase) domain 1"/>
    <property type="match status" value="1"/>
</dbReference>
<comment type="catalytic activity">
    <reaction evidence="8">
        <text>L-seryl-[protein] + ATP = O-phospho-L-seryl-[protein] + ADP + H(+)</text>
        <dbReference type="Rhea" id="RHEA:17989"/>
        <dbReference type="Rhea" id="RHEA-COMP:9863"/>
        <dbReference type="Rhea" id="RHEA-COMP:11604"/>
        <dbReference type="ChEBI" id="CHEBI:15378"/>
        <dbReference type="ChEBI" id="CHEBI:29999"/>
        <dbReference type="ChEBI" id="CHEBI:30616"/>
        <dbReference type="ChEBI" id="CHEBI:83421"/>
        <dbReference type="ChEBI" id="CHEBI:456216"/>
        <dbReference type="EC" id="2.7.11.1"/>
    </reaction>
</comment>
<feature type="domain" description="Protein kinase" evidence="9">
    <location>
        <begin position="1"/>
        <end position="66"/>
    </location>
</feature>
<dbReference type="OrthoDB" id="4062651at2759"/>
<accession>A0A830B9Q9</accession>
<evidence type="ECO:0000256" key="3">
    <source>
        <dbReference type="ARBA" id="ARBA00022679"/>
    </source>
</evidence>
<name>A0A830B9Q9_9LAMI</name>
<reference evidence="10" key="1">
    <citation type="submission" date="2020-07" db="EMBL/GenBank/DDBJ databases">
        <title>Ethylene signaling mediates host invasion by parasitic plants.</title>
        <authorList>
            <person name="Yoshida S."/>
        </authorList>
    </citation>
    <scope>NUCLEOTIDE SEQUENCE</scope>
    <source>
        <strain evidence="10">Okayama</strain>
    </source>
</reference>
<evidence type="ECO:0000256" key="1">
    <source>
        <dbReference type="ARBA" id="ARBA00012513"/>
    </source>
</evidence>
<dbReference type="PANTHER" id="PTHR48005">
    <property type="entry name" value="LEUCINE RICH REPEAT KINASE 2"/>
    <property type="match status" value="1"/>
</dbReference>
<dbReference type="GO" id="GO:0005524">
    <property type="term" value="F:ATP binding"/>
    <property type="evidence" value="ECO:0007669"/>
    <property type="project" value="UniProtKB-KW"/>
</dbReference>
<dbReference type="SUPFAM" id="SSF56112">
    <property type="entry name" value="Protein kinase-like (PK-like)"/>
    <property type="match status" value="1"/>
</dbReference>
<evidence type="ECO:0000313" key="11">
    <source>
        <dbReference type="Proteomes" id="UP000653305"/>
    </source>
</evidence>
<evidence type="ECO:0000256" key="4">
    <source>
        <dbReference type="ARBA" id="ARBA00022741"/>
    </source>
</evidence>
<dbReference type="InterPro" id="IPR051420">
    <property type="entry name" value="Ser_Thr_Kinases_DiverseReg"/>
</dbReference>
<evidence type="ECO:0000256" key="2">
    <source>
        <dbReference type="ARBA" id="ARBA00022527"/>
    </source>
</evidence>
<evidence type="ECO:0000256" key="8">
    <source>
        <dbReference type="ARBA" id="ARBA00048679"/>
    </source>
</evidence>
<sequence>MHHNCSAPIIDRDVESTKILLDYDFKTKIIDFGLAKILIKKGELNTMSIVAGSFGYIAPSNKKGFC</sequence>
<keyword evidence="11" id="KW-1185">Reference proteome</keyword>
<organism evidence="10 11">
    <name type="scientific">Phtheirospermum japonicum</name>
    <dbReference type="NCBI Taxonomy" id="374723"/>
    <lineage>
        <taxon>Eukaryota</taxon>
        <taxon>Viridiplantae</taxon>
        <taxon>Streptophyta</taxon>
        <taxon>Embryophyta</taxon>
        <taxon>Tracheophyta</taxon>
        <taxon>Spermatophyta</taxon>
        <taxon>Magnoliopsida</taxon>
        <taxon>eudicotyledons</taxon>
        <taxon>Gunneridae</taxon>
        <taxon>Pentapetalae</taxon>
        <taxon>asterids</taxon>
        <taxon>lamiids</taxon>
        <taxon>Lamiales</taxon>
        <taxon>Orobanchaceae</taxon>
        <taxon>Orobanchaceae incertae sedis</taxon>
        <taxon>Phtheirospermum</taxon>
    </lineage>
</organism>
<evidence type="ECO:0000259" key="9">
    <source>
        <dbReference type="PROSITE" id="PS50011"/>
    </source>
</evidence>
<keyword evidence="10" id="KW-0675">Receptor</keyword>
<gene>
    <name evidence="10" type="ORF">PHJA_000220800</name>
</gene>
<dbReference type="InterPro" id="IPR000719">
    <property type="entry name" value="Prot_kinase_dom"/>
</dbReference>
<protein>
    <recommendedName>
        <fullName evidence="1">non-specific serine/threonine protein kinase</fullName>
        <ecNumber evidence="1">2.7.11.1</ecNumber>
    </recommendedName>
</protein>
<dbReference type="AlphaFoldDB" id="A0A830B9Q9"/>
<evidence type="ECO:0000256" key="7">
    <source>
        <dbReference type="ARBA" id="ARBA00047899"/>
    </source>
</evidence>
<keyword evidence="4" id="KW-0547">Nucleotide-binding</keyword>
<evidence type="ECO:0000256" key="6">
    <source>
        <dbReference type="ARBA" id="ARBA00022840"/>
    </source>
</evidence>